<feature type="domain" description="N-acetyltransferase" evidence="1">
    <location>
        <begin position="1"/>
        <end position="162"/>
    </location>
</feature>
<dbReference type="InterPro" id="IPR000182">
    <property type="entry name" value="GNAT_dom"/>
</dbReference>
<dbReference type="InterPro" id="IPR016181">
    <property type="entry name" value="Acyl_CoA_acyltransferase"/>
</dbReference>
<dbReference type="AlphaFoldDB" id="A0A9D1N3W8"/>
<dbReference type="PROSITE" id="PS51186">
    <property type="entry name" value="GNAT"/>
    <property type="match status" value="1"/>
</dbReference>
<protein>
    <submittedName>
        <fullName evidence="2">N-acetyltransferase</fullName>
    </submittedName>
</protein>
<dbReference type="GO" id="GO:0016747">
    <property type="term" value="F:acyltransferase activity, transferring groups other than amino-acyl groups"/>
    <property type="evidence" value="ECO:0007669"/>
    <property type="project" value="InterPro"/>
</dbReference>
<reference evidence="2" key="1">
    <citation type="submission" date="2020-10" db="EMBL/GenBank/DDBJ databases">
        <authorList>
            <person name="Gilroy R."/>
        </authorList>
    </citation>
    <scope>NUCLEOTIDE SEQUENCE</scope>
    <source>
        <strain evidence="2">ChiGjej2B2-16831</strain>
    </source>
</reference>
<dbReference type="SUPFAM" id="SSF55729">
    <property type="entry name" value="Acyl-CoA N-acyltransferases (Nat)"/>
    <property type="match status" value="1"/>
</dbReference>
<reference evidence="2" key="2">
    <citation type="journal article" date="2021" name="PeerJ">
        <title>Extensive microbial diversity within the chicken gut microbiome revealed by metagenomics and culture.</title>
        <authorList>
            <person name="Gilroy R."/>
            <person name="Ravi A."/>
            <person name="Getino M."/>
            <person name="Pursley I."/>
            <person name="Horton D.L."/>
            <person name="Alikhan N.F."/>
            <person name="Baker D."/>
            <person name="Gharbi K."/>
            <person name="Hall N."/>
            <person name="Watson M."/>
            <person name="Adriaenssens E.M."/>
            <person name="Foster-Nyarko E."/>
            <person name="Jarju S."/>
            <person name="Secka A."/>
            <person name="Antonio M."/>
            <person name="Oren A."/>
            <person name="Chaudhuri R.R."/>
            <person name="La Ragione R."/>
            <person name="Hildebrand F."/>
            <person name="Pallen M.J."/>
        </authorList>
    </citation>
    <scope>NUCLEOTIDE SEQUENCE</scope>
    <source>
        <strain evidence="2">ChiGjej2B2-16831</strain>
    </source>
</reference>
<dbReference type="EMBL" id="DVNZ01000173">
    <property type="protein sequence ID" value="HIU94605.1"/>
    <property type="molecule type" value="Genomic_DNA"/>
</dbReference>
<proteinExistence type="predicted"/>
<organism evidence="2 3">
    <name type="scientific">Candidatus Aphodomorpha intestinavium</name>
    <dbReference type="NCBI Taxonomy" id="2840672"/>
    <lineage>
        <taxon>Bacteria</taxon>
        <taxon>Bacillati</taxon>
        <taxon>Bacillota</taxon>
        <taxon>Clostridia</taxon>
        <taxon>Eubacteriales</taxon>
        <taxon>Candidatus Aphodomorpha</taxon>
    </lineage>
</organism>
<gene>
    <name evidence="2" type="ORF">IAD24_05530</name>
</gene>
<accession>A0A9D1N3W8</accession>
<comment type="caution">
    <text evidence="2">The sequence shown here is derived from an EMBL/GenBank/DDBJ whole genome shotgun (WGS) entry which is preliminary data.</text>
</comment>
<name>A0A9D1N3W8_9FIRM</name>
<dbReference type="Gene3D" id="3.40.630.30">
    <property type="match status" value="1"/>
</dbReference>
<sequence>MAVRPAAWADLAEILAVYAQARAFMRANGNASQWRDSHPPRALVEQDIAEGTGFVLVSGGGRVEGVFALLDGEDPAYARIEDGAWLSDAPYCAIHRIASAGRVRGVLRACVAWSARRCAHLRADTHADNAPMLRLLPALGFVRCGVVRVADGSPRIAFERLPQDGRA</sequence>
<evidence type="ECO:0000259" key="1">
    <source>
        <dbReference type="PROSITE" id="PS51186"/>
    </source>
</evidence>
<evidence type="ECO:0000313" key="2">
    <source>
        <dbReference type="EMBL" id="HIU94605.1"/>
    </source>
</evidence>
<evidence type="ECO:0000313" key="3">
    <source>
        <dbReference type="Proteomes" id="UP000824128"/>
    </source>
</evidence>
<dbReference type="Proteomes" id="UP000824128">
    <property type="component" value="Unassembled WGS sequence"/>
</dbReference>